<dbReference type="Gene3D" id="3.40.30.10">
    <property type="entry name" value="Glutaredoxin"/>
    <property type="match status" value="1"/>
</dbReference>
<dbReference type="InterPro" id="IPR004046">
    <property type="entry name" value="GST_C"/>
</dbReference>
<dbReference type="SUPFAM" id="SSF47616">
    <property type="entry name" value="GST C-terminal domain-like"/>
    <property type="match status" value="1"/>
</dbReference>
<keyword evidence="4" id="KW-1185">Reference proteome</keyword>
<accession>A0ABR6X9E7</accession>
<dbReference type="SUPFAM" id="SSF52833">
    <property type="entry name" value="Thioredoxin-like"/>
    <property type="match status" value="1"/>
</dbReference>
<feature type="domain" description="GST C-terminal" evidence="2">
    <location>
        <begin position="87"/>
        <end position="206"/>
    </location>
</feature>
<evidence type="ECO:0000259" key="2">
    <source>
        <dbReference type="PROSITE" id="PS50405"/>
    </source>
</evidence>
<evidence type="ECO:0000313" key="4">
    <source>
        <dbReference type="Proteomes" id="UP000648257"/>
    </source>
</evidence>
<dbReference type="EMBL" id="JACOFW010000037">
    <property type="protein sequence ID" value="MBC3809541.1"/>
    <property type="molecule type" value="Genomic_DNA"/>
</dbReference>
<dbReference type="PROSITE" id="PS50404">
    <property type="entry name" value="GST_NTER"/>
    <property type="match status" value="1"/>
</dbReference>
<protein>
    <submittedName>
        <fullName evidence="3">Glutathione S-transferase family protein</fullName>
    </submittedName>
</protein>
<dbReference type="Pfam" id="PF00043">
    <property type="entry name" value="GST_C"/>
    <property type="match status" value="1"/>
</dbReference>
<dbReference type="PANTHER" id="PTHR44051:SF2">
    <property type="entry name" value="HYPOTHETICAL GLUTATHIONE S-TRANSFERASE LIKE PROTEIN"/>
    <property type="match status" value="1"/>
</dbReference>
<evidence type="ECO:0000313" key="3">
    <source>
        <dbReference type="EMBL" id="MBC3809541.1"/>
    </source>
</evidence>
<organism evidence="3 4">
    <name type="scientific">Undibacterium seohonense</name>
    <dbReference type="NCBI Taxonomy" id="1344950"/>
    <lineage>
        <taxon>Bacteria</taxon>
        <taxon>Pseudomonadati</taxon>
        <taxon>Pseudomonadota</taxon>
        <taxon>Betaproteobacteria</taxon>
        <taxon>Burkholderiales</taxon>
        <taxon>Oxalobacteraceae</taxon>
        <taxon>Undibacterium</taxon>
    </lineage>
</organism>
<reference evidence="3 4" key="1">
    <citation type="submission" date="2020-08" db="EMBL/GenBank/DDBJ databases">
        <title>Novel species isolated from subtropical streams in China.</title>
        <authorList>
            <person name="Lu H."/>
        </authorList>
    </citation>
    <scope>NUCLEOTIDE SEQUENCE [LARGE SCALE GENOMIC DNA]</scope>
    <source>
        <strain evidence="3 4">KACC 16656</strain>
    </source>
</reference>
<dbReference type="InterPro" id="IPR004045">
    <property type="entry name" value="Glutathione_S-Trfase_N"/>
</dbReference>
<dbReference type="PROSITE" id="PS50405">
    <property type="entry name" value="GST_CTER"/>
    <property type="match status" value="1"/>
</dbReference>
<proteinExistence type="predicted"/>
<dbReference type="InterPro" id="IPR036282">
    <property type="entry name" value="Glutathione-S-Trfase_C_sf"/>
</dbReference>
<gene>
    <name evidence="3" type="ORF">H8K52_19550</name>
</gene>
<dbReference type="SFLD" id="SFLDS00019">
    <property type="entry name" value="Glutathione_Transferase_(cytos"/>
    <property type="match status" value="1"/>
</dbReference>
<dbReference type="Gene3D" id="1.20.1050.10">
    <property type="match status" value="1"/>
</dbReference>
<feature type="domain" description="GST N-terminal" evidence="1">
    <location>
        <begin position="2"/>
        <end position="84"/>
    </location>
</feature>
<evidence type="ECO:0000259" key="1">
    <source>
        <dbReference type="PROSITE" id="PS50404"/>
    </source>
</evidence>
<comment type="caution">
    <text evidence="3">The sequence shown here is derived from an EMBL/GenBank/DDBJ whole genome shotgun (WGS) entry which is preliminary data.</text>
</comment>
<dbReference type="SFLD" id="SFLDG00358">
    <property type="entry name" value="Main_(cytGST)"/>
    <property type="match status" value="1"/>
</dbReference>
<dbReference type="InterPro" id="IPR040079">
    <property type="entry name" value="Glutathione_S-Trfase"/>
</dbReference>
<name>A0ABR6X9E7_9BURK</name>
<dbReference type="PANTHER" id="PTHR44051">
    <property type="entry name" value="GLUTATHIONE S-TRANSFERASE-RELATED"/>
    <property type="match status" value="1"/>
</dbReference>
<dbReference type="Proteomes" id="UP000648257">
    <property type="component" value="Unassembled WGS sequence"/>
</dbReference>
<dbReference type="Pfam" id="PF13409">
    <property type="entry name" value="GST_N_2"/>
    <property type="match status" value="1"/>
</dbReference>
<dbReference type="InterPro" id="IPR036249">
    <property type="entry name" value="Thioredoxin-like_sf"/>
</dbReference>
<dbReference type="InterPro" id="IPR010987">
    <property type="entry name" value="Glutathione-S-Trfase_C-like"/>
</dbReference>
<sequence>MSMIKLYGNTDSGHAYKVRNFLLLGGLPHDYCWIDLSLPRNQRPAEFIQASQFGEVPVMVYQGQAYCQSNAILIYLSQKTRRFSGKTPQESQQILEWLSWESNRIGFSLPNLRSSLHFDKQPPIVLNYLSERMGSDLMCLEKFLAGRDYLVGNQLTIADISCSAYLFWLDHVGIHEHHYPHIQAWLDRMRAHPNWLHPDKVMVKAS</sequence>